<protein>
    <submittedName>
        <fullName evidence="2">Cytochrome P450</fullName>
    </submittedName>
</protein>
<keyword evidence="3" id="KW-1185">Reference proteome</keyword>
<reference evidence="2 3" key="1">
    <citation type="submission" date="2020-02" db="EMBL/GenBank/DDBJ databases">
        <title>Genome sequencing for Kineobactrum sp. M2.</title>
        <authorList>
            <person name="Park S.-J."/>
        </authorList>
    </citation>
    <scope>NUCLEOTIDE SEQUENCE [LARGE SCALE GENOMIC DNA]</scope>
    <source>
        <strain evidence="2 3">M2</strain>
    </source>
</reference>
<dbReference type="PRINTS" id="PR00359">
    <property type="entry name" value="BP450"/>
</dbReference>
<gene>
    <name evidence="2" type="ORF">G3T16_16740</name>
</gene>
<dbReference type="SUPFAM" id="SSF48264">
    <property type="entry name" value="Cytochrome P450"/>
    <property type="match status" value="1"/>
</dbReference>
<sequence>MDADPYPRYHSLRQQEPVSWVGAFNMYLLTRYDDVQTVLRDTTNFIVGTEHSLLLDTFGEHMLTTEGEQHALYKTSLLTQFRPARIRVLMESAIAAHVDSLIDEFEALGRVELREAFASRLPVKTVLSLFGLPQSDEGKLRNWYDAFEKALANFTWDSDIRTQARRNVADFHAYLQQHIEDKRANPDGLLLDQMLDIKEPRRLSDAEVRTNALIIFFGGISTVEALILNAVYAIEQHPAIAARLRTNHDDIPLLLDEVVRWSGPVQSATRHVAHEVTVAGVSFQPGDTVNCMLAAANRDPGVFQDPDRFDIDRPNLRRHIGFALGAHHCLGSHLARLESGLAIRGLLDRLPNFRCDPEHQIEVRGFEFRQPRSLQLVW</sequence>
<dbReference type="PANTHER" id="PTHR46696:SF3">
    <property type="entry name" value="PULCHERRIMINIC ACID SYNTHASE"/>
    <property type="match status" value="1"/>
</dbReference>
<organism evidence="2 3">
    <name type="scientific">Kineobactrum salinum</name>
    <dbReference type="NCBI Taxonomy" id="2708301"/>
    <lineage>
        <taxon>Bacteria</taxon>
        <taxon>Pseudomonadati</taxon>
        <taxon>Pseudomonadota</taxon>
        <taxon>Gammaproteobacteria</taxon>
        <taxon>Cellvibrionales</taxon>
        <taxon>Halieaceae</taxon>
        <taxon>Kineobactrum</taxon>
    </lineage>
</organism>
<accession>A0A6C0U8F4</accession>
<dbReference type="GO" id="GO:0005506">
    <property type="term" value="F:iron ion binding"/>
    <property type="evidence" value="ECO:0007669"/>
    <property type="project" value="InterPro"/>
</dbReference>
<dbReference type="GO" id="GO:0004497">
    <property type="term" value="F:monooxygenase activity"/>
    <property type="evidence" value="ECO:0007669"/>
    <property type="project" value="InterPro"/>
</dbReference>
<dbReference type="InterPro" id="IPR001128">
    <property type="entry name" value="Cyt_P450"/>
</dbReference>
<evidence type="ECO:0000256" key="1">
    <source>
        <dbReference type="ARBA" id="ARBA00010617"/>
    </source>
</evidence>
<dbReference type="InterPro" id="IPR036396">
    <property type="entry name" value="Cyt_P450_sf"/>
</dbReference>
<dbReference type="Proteomes" id="UP000477680">
    <property type="component" value="Chromosome"/>
</dbReference>
<evidence type="ECO:0000313" key="2">
    <source>
        <dbReference type="EMBL" id="QIB66795.1"/>
    </source>
</evidence>
<dbReference type="InterPro" id="IPR002397">
    <property type="entry name" value="Cyt_P450_B"/>
</dbReference>
<dbReference type="PANTHER" id="PTHR46696">
    <property type="entry name" value="P450, PUTATIVE (EUROFUNG)-RELATED"/>
    <property type="match status" value="1"/>
</dbReference>
<dbReference type="KEGG" id="kim:G3T16_16740"/>
<dbReference type="Pfam" id="PF00067">
    <property type="entry name" value="p450"/>
    <property type="match status" value="1"/>
</dbReference>
<name>A0A6C0U8F4_9GAMM</name>
<dbReference type="RefSeq" id="WP_163496229.1">
    <property type="nucleotide sequence ID" value="NZ_CP048711.1"/>
</dbReference>
<evidence type="ECO:0000313" key="3">
    <source>
        <dbReference type="Proteomes" id="UP000477680"/>
    </source>
</evidence>
<dbReference type="AlphaFoldDB" id="A0A6C0U8F4"/>
<comment type="similarity">
    <text evidence="1">Belongs to the cytochrome P450 family.</text>
</comment>
<dbReference type="GO" id="GO:0016705">
    <property type="term" value="F:oxidoreductase activity, acting on paired donors, with incorporation or reduction of molecular oxygen"/>
    <property type="evidence" value="ECO:0007669"/>
    <property type="project" value="InterPro"/>
</dbReference>
<dbReference type="GO" id="GO:0020037">
    <property type="term" value="F:heme binding"/>
    <property type="evidence" value="ECO:0007669"/>
    <property type="project" value="InterPro"/>
</dbReference>
<proteinExistence type="inferred from homology"/>
<dbReference type="Gene3D" id="1.10.630.10">
    <property type="entry name" value="Cytochrome P450"/>
    <property type="match status" value="1"/>
</dbReference>
<dbReference type="EMBL" id="CP048711">
    <property type="protein sequence ID" value="QIB66795.1"/>
    <property type="molecule type" value="Genomic_DNA"/>
</dbReference>